<evidence type="ECO:0000256" key="2">
    <source>
        <dbReference type="ARBA" id="ARBA00022475"/>
    </source>
</evidence>
<organism evidence="6 7">
    <name type="scientific">Glaciimonas soli</name>
    <dbReference type="NCBI Taxonomy" id="2590999"/>
    <lineage>
        <taxon>Bacteria</taxon>
        <taxon>Pseudomonadati</taxon>
        <taxon>Pseudomonadota</taxon>
        <taxon>Betaproteobacteria</taxon>
        <taxon>Burkholderiales</taxon>
        <taxon>Oxalobacteraceae</taxon>
        <taxon>Glaciimonas</taxon>
    </lineage>
</organism>
<evidence type="ECO:0000256" key="4">
    <source>
        <dbReference type="ARBA" id="ARBA00022840"/>
    </source>
</evidence>
<dbReference type="AlphaFoldDB" id="A0A843YR92"/>
<keyword evidence="2" id="KW-1003">Cell membrane</keyword>
<dbReference type="InterPro" id="IPR051120">
    <property type="entry name" value="ABC_AA/LPS_Transport"/>
</dbReference>
<dbReference type="PANTHER" id="PTHR45772:SF9">
    <property type="entry name" value="CONSERVED COMPONENT OF ABC TRANSPORTER FOR NATURAL AMINO ACIDS"/>
    <property type="match status" value="1"/>
</dbReference>
<dbReference type="PROSITE" id="PS50893">
    <property type="entry name" value="ABC_TRANSPORTER_2"/>
    <property type="match status" value="1"/>
</dbReference>
<gene>
    <name evidence="6" type="ORF">GEV47_04275</name>
</gene>
<dbReference type="Proteomes" id="UP000451565">
    <property type="component" value="Unassembled WGS sequence"/>
</dbReference>
<keyword evidence="2" id="KW-0472">Membrane</keyword>
<dbReference type="GO" id="GO:0005524">
    <property type="term" value="F:ATP binding"/>
    <property type="evidence" value="ECO:0007669"/>
    <property type="project" value="UniProtKB-KW"/>
</dbReference>
<proteinExistence type="predicted"/>
<dbReference type="OrthoDB" id="9781337at2"/>
<name>A0A843YR92_9BURK</name>
<dbReference type="InterPro" id="IPR003593">
    <property type="entry name" value="AAA+_ATPase"/>
</dbReference>
<dbReference type="GO" id="GO:0016887">
    <property type="term" value="F:ATP hydrolysis activity"/>
    <property type="evidence" value="ECO:0007669"/>
    <property type="project" value="InterPro"/>
</dbReference>
<evidence type="ECO:0000256" key="1">
    <source>
        <dbReference type="ARBA" id="ARBA00022448"/>
    </source>
</evidence>
<dbReference type="Pfam" id="PF12399">
    <property type="entry name" value="BCA_ABC_TP_C"/>
    <property type="match status" value="1"/>
</dbReference>
<comment type="caution">
    <text evidence="6">The sequence shown here is derived from an EMBL/GenBank/DDBJ whole genome shotgun (WGS) entry which is preliminary data.</text>
</comment>
<keyword evidence="7" id="KW-1185">Reference proteome</keyword>
<keyword evidence="3" id="KW-0547">Nucleotide-binding</keyword>
<dbReference type="EMBL" id="WINI01000001">
    <property type="protein sequence ID" value="MQQ99900.1"/>
    <property type="molecule type" value="Genomic_DNA"/>
</dbReference>
<evidence type="ECO:0000256" key="3">
    <source>
        <dbReference type="ARBA" id="ARBA00022741"/>
    </source>
</evidence>
<dbReference type="CDD" id="cd03219">
    <property type="entry name" value="ABC_Mj1267_LivG_branched"/>
    <property type="match status" value="1"/>
</dbReference>
<dbReference type="InterPro" id="IPR003439">
    <property type="entry name" value="ABC_transporter-like_ATP-bd"/>
</dbReference>
<dbReference type="Gene3D" id="3.40.50.300">
    <property type="entry name" value="P-loop containing nucleotide triphosphate hydrolases"/>
    <property type="match status" value="1"/>
</dbReference>
<dbReference type="SUPFAM" id="SSF52540">
    <property type="entry name" value="P-loop containing nucleoside triphosphate hydrolases"/>
    <property type="match status" value="1"/>
</dbReference>
<dbReference type="InterPro" id="IPR027417">
    <property type="entry name" value="P-loop_NTPase"/>
</dbReference>
<keyword evidence="4 6" id="KW-0067">ATP-binding</keyword>
<evidence type="ECO:0000313" key="6">
    <source>
        <dbReference type="EMBL" id="MQQ99900.1"/>
    </source>
</evidence>
<protein>
    <submittedName>
        <fullName evidence="6">ATP-binding cassette domain-containing protein</fullName>
    </submittedName>
</protein>
<dbReference type="RefSeq" id="WP_153233433.1">
    <property type="nucleotide sequence ID" value="NZ_WINI01000001.1"/>
</dbReference>
<keyword evidence="1" id="KW-0813">Transport</keyword>
<reference evidence="6 7" key="1">
    <citation type="submission" date="2019-10" db="EMBL/GenBank/DDBJ databases">
        <title>Glaciimonas soli sp. nov., a psychrophilic bacterium isolated from the forest soil of a high elevation mountain in Taiwan.</title>
        <authorList>
            <person name="Wang L.-T."/>
            <person name="Shieh W.Y."/>
        </authorList>
    </citation>
    <scope>NUCLEOTIDE SEQUENCE [LARGE SCALE GENOMIC DNA]</scope>
    <source>
        <strain evidence="6 7">GS1</strain>
    </source>
</reference>
<sequence length="259" mass="28416">MMNAVLTLHQVSKQFGKAAIIRDASLRVQAGERLALIGPNGAGKSTLFNLISGRSAPSSGQIMLNGKNIAGLAPFKIHRLGLSRSFQVTNIFPQLSVQENLRAAVLWSCGCKYTFWKRLRGLSEVNAKVDILLAQINLLHQRETFAHALTYAEQRALEIGITIAADTQLILLDEPTAGMSRQESELAVALIKNVTINKTLLMIEHDMNVVFDLADRIAVLVSGQIIACDTPEKIRANPLVQAAYLGDETRREDNKEIFG</sequence>
<dbReference type="InterPro" id="IPR032823">
    <property type="entry name" value="BCA_ABC_TP_C"/>
</dbReference>
<dbReference type="SMART" id="SM00382">
    <property type="entry name" value="AAA"/>
    <property type="match status" value="1"/>
</dbReference>
<evidence type="ECO:0000313" key="7">
    <source>
        <dbReference type="Proteomes" id="UP000451565"/>
    </source>
</evidence>
<evidence type="ECO:0000259" key="5">
    <source>
        <dbReference type="PROSITE" id="PS50893"/>
    </source>
</evidence>
<feature type="domain" description="ABC transporter" evidence="5">
    <location>
        <begin position="6"/>
        <end position="247"/>
    </location>
</feature>
<dbReference type="PANTHER" id="PTHR45772">
    <property type="entry name" value="CONSERVED COMPONENT OF ABC TRANSPORTER FOR NATURAL AMINO ACIDS-RELATED"/>
    <property type="match status" value="1"/>
</dbReference>
<accession>A0A843YR92</accession>
<dbReference type="GO" id="GO:0005886">
    <property type="term" value="C:plasma membrane"/>
    <property type="evidence" value="ECO:0007669"/>
    <property type="project" value="TreeGrafter"/>
</dbReference>
<dbReference type="Pfam" id="PF00005">
    <property type="entry name" value="ABC_tran"/>
    <property type="match status" value="1"/>
</dbReference>